<keyword evidence="1" id="KW-1133">Transmembrane helix</keyword>
<comment type="caution">
    <text evidence="3">The sequence shown here is derived from an EMBL/GenBank/DDBJ whole genome shotgun (WGS) entry which is preliminary data.</text>
</comment>
<name>A0A1F7L272_9BACT</name>
<proteinExistence type="predicted"/>
<sequence length="142" mass="15518">MKTNQIFLFLSLFIIVGAIAFYGGMKYQESNQRNNFLNNLKGGGAPGMLGRTTGQNGNRVGFRPVNGEIISTDDKSITVKMPDGSSRIVFINDKTIINKAETASREDLKLGVKVAVFGNMNTDGSMSAQNIQLNPINSRREN</sequence>
<dbReference type="AlphaFoldDB" id="A0A1F7L272"/>
<dbReference type="EMBL" id="MGBR01000001">
    <property type="protein sequence ID" value="OGK74230.1"/>
    <property type="molecule type" value="Genomic_DNA"/>
</dbReference>
<dbReference type="Pfam" id="PF18914">
    <property type="entry name" value="DUF5666"/>
    <property type="match status" value="1"/>
</dbReference>
<evidence type="ECO:0000313" key="3">
    <source>
        <dbReference type="EMBL" id="OGK74230.1"/>
    </source>
</evidence>
<organism evidence="3 4">
    <name type="scientific">Candidatus Roizmanbacteria bacterium RIFOXYD1_FULL_38_12</name>
    <dbReference type="NCBI Taxonomy" id="1802093"/>
    <lineage>
        <taxon>Bacteria</taxon>
        <taxon>Candidatus Roizmaniibacteriota</taxon>
    </lineage>
</organism>
<evidence type="ECO:0000313" key="4">
    <source>
        <dbReference type="Proteomes" id="UP000177050"/>
    </source>
</evidence>
<feature type="domain" description="DUF5666" evidence="2">
    <location>
        <begin position="67"/>
        <end position="131"/>
    </location>
</feature>
<evidence type="ECO:0000256" key="1">
    <source>
        <dbReference type="SAM" id="Phobius"/>
    </source>
</evidence>
<accession>A0A1F7L272</accession>
<dbReference type="Proteomes" id="UP000177050">
    <property type="component" value="Unassembled WGS sequence"/>
</dbReference>
<keyword evidence="1" id="KW-0812">Transmembrane</keyword>
<dbReference type="InterPro" id="IPR043724">
    <property type="entry name" value="DUF5666"/>
</dbReference>
<gene>
    <name evidence="3" type="ORF">A3K52_05700</name>
</gene>
<protein>
    <recommendedName>
        <fullName evidence="2">DUF5666 domain-containing protein</fullName>
    </recommendedName>
</protein>
<keyword evidence="1" id="KW-0472">Membrane</keyword>
<feature type="transmembrane region" description="Helical" evidence="1">
    <location>
        <begin position="6"/>
        <end position="25"/>
    </location>
</feature>
<evidence type="ECO:0000259" key="2">
    <source>
        <dbReference type="Pfam" id="PF18914"/>
    </source>
</evidence>
<reference evidence="3 4" key="1">
    <citation type="journal article" date="2016" name="Nat. Commun.">
        <title>Thousands of microbial genomes shed light on interconnected biogeochemical processes in an aquifer system.</title>
        <authorList>
            <person name="Anantharaman K."/>
            <person name="Brown C.T."/>
            <person name="Hug L.A."/>
            <person name="Sharon I."/>
            <person name="Castelle C.J."/>
            <person name="Probst A.J."/>
            <person name="Thomas B.C."/>
            <person name="Singh A."/>
            <person name="Wilkins M.J."/>
            <person name="Karaoz U."/>
            <person name="Brodie E.L."/>
            <person name="Williams K.H."/>
            <person name="Hubbard S.S."/>
            <person name="Banfield J.F."/>
        </authorList>
    </citation>
    <scope>NUCLEOTIDE SEQUENCE [LARGE SCALE GENOMIC DNA]</scope>
</reference>